<dbReference type="GO" id="GO:0006355">
    <property type="term" value="P:regulation of DNA-templated transcription"/>
    <property type="evidence" value="ECO:0007669"/>
    <property type="project" value="InterPro"/>
</dbReference>
<dbReference type="PANTHER" id="PTHR23232:SF161">
    <property type="entry name" value="KRAB DOMAIN-CONTAINING PROTEIN"/>
    <property type="match status" value="1"/>
</dbReference>
<dbReference type="Gene3D" id="6.10.140.140">
    <property type="match status" value="1"/>
</dbReference>
<dbReference type="SMART" id="SM00349">
    <property type="entry name" value="KRAB"/>
    <property type="match status" value="1"/>
</dbReference>
<dbReference type="InterPro" id="IPR001909">
    <property type="entry name" value="KRAB"/>
</dbReference>
<dbReference type="InterPro" id="IPR036051">
    <property type="entry name" value="KRAB_dom_sf"/>
</dbReference>
<dbReference type="AlphaFoldDB" id="A0AA40HFG8"/>
<dbReference type="Proteomes" id="UP001177744">
    <property type="component" value="Unassembled WGS sequence"/>
</dbReference>
<dbReference type="SUPFAM" id="SSF109640">
    <property type="entry name" value="KRAB domain (Kruppel-associated box)"/>
    <property type="match status" value="1"/>
</dbReference>
<sequence length="139" mass="15545">MPCKARLNDFSSLLWLEGRPGPTPALDFKGHHPLNSMDLLQEPLTFHDVAMDFTWEEWQLLGPEQKDLYRDVMMETYSHLVSVGYQASKPNALSKLERGEDPWTVQRGRHCLVSPGEAGRASKAGGWGVTFSSEAASEL</sequence>
<evidence type="ECO:0000313" key="3">
    <source>
        <dbReference type="Proteomes" id="UP001177744"/>
    </source>
</evidence>
<dbReference type="PANTHER" id="PTHR23232">
    <property type="entry name" value="KRAB DOMAIN C2H2 ZINC FINGER"/>
    <property type="match status" value="1"/>
</dbReference>
<reference evidence="2" key="1">
    <citation type="submission" date="2023-06" db="EMBL/GenBank/DDBJ databases">
        <title>Reference genome for the Northern bat (Eptesicus nilssonii), a most northern bat species.</title>
        <authorList>
            <person name="Laine V.N."/>
            <person name="Pulliainen A.T."/>
            <person name="Lilley T.M."/>
        </authorList>
    </citation>
    <scope>NUCLEOTIDE SEQUENCE</scope>
    <source>
        <strain evidence="2">BLF_Eptnil</strain>
        <tissue evidence="2">Kidney</tissue>
    </source>
</reference>
<organism evidence="2 3">
    <name type="scientific">Cnephaeus nilssonii</name>
    <name type="common">Northern bat</name>
    <name type="synonym">Eptesicus nilssonii</name>
    <dbReference type="NCBI Taxonomy" id="3371016"/>
    <lineage>
        <taxon>Eukaryota</taxon>
        <taxon>Metazoa</taxon>
        <taxon>Chordata</taxon>
        <taxon>Craniata</taxon>
        <taxon>Vertebrata</taxon>
        <taxon>Euteleostomi</taxon>
        <taxon>Mammalia</taxon>
        <taxon>Eutheria</taxon>
        <taxon>Laurasiatheria</taxon>
        <taxon>Chiroptera</taxon>
        <taxon>Yangochiroptera</taxon>
        <taxon>Vespertilionidae</taxon>
        <taxon>Cnephaeus</taxon>
    </lineage>
</organism>
<gene>
    <name evidence="2" type="ORF">QTO34_010030</name>
</gene>
<accession>A0AA40HFG8</accession>
<comment type="caution">
    <text evidence="2">The sequence shown here is derived from an EMBL/GenBank/DDBJ whole genome shotgun (WGS) entry which is preliminary data.</text>
</comment>
<dbReference type="InterPro" id="IPR050169">
    <property type="entry name" value="Krueppel_C2H2_ZnF"/>
</dbReference>
<protein>
    <recommendedName>
        <fullName evidence="1">KRAB domain-containing protein</fullName>
    </recommendedName>
</protein>
<evidence type="ECO:0000313" key="2">
    <source>
        <dbReference type="EMBL" id="KAK1329847.1"/>
    </source>
</evidence>
<name>A0AA40HFG8_CNENI</name>
<dbReference type="CDD" id="cd07765">
    <property type="entry name" value="KRAB_A-box"/>
    <property type="match status" value="1"/>
</dbReference>
<dbReference type="PROSITE" id="PS50805">
    <property type="entry name" value="KRAB"/>
    <property type="match status" value="1"/>
</dbReference>
<dbReference type="Pfam" id="PF01352">
    <property type="entry name" value="KRAB"/>
    <property type="match status" value="1"/>
</dbReference>
<feature type="domain" description="KRAB" evidence="1">
    <location>
        <begin position="44"/>
        <end position="115"/>
    </location>
</feature>
<evidence type="ECO:0000259" key="1">
    <source>
        <dbReference type="PROSITE" id="PS50805"/>
    </source>
</evidence>
<proteinExistence type="predicted"/>
<dbReference type="EMBL" id="JAULJE010000021">
    <property type="protein sequence ID" value="KAK1329847.1"/>
    <property type="molecule type" value="Genomic_DNA"/>
</dbReference>
<keyword evidence="3" id="KW-1185">Reference proteome</keyword>